<accession>M0C2K8</accession>
<dbReference type="AlphaFoldDB" id="M0C2K8"/>
<evidence type="ECO:0000256" key="1">
    <source>
        <dbReference type="SAM" id="MobiDB-lite"/>
    </source>
</evidence>
<comment type="caution">
    <text evidence="2">The sequence shown here is derived from an EMBL/GenBank/DDBJ whole genome shotgun (WGS) entry which is preliminary data.</text>
</comment>
<dbReference type="EMBL" id="AOIS01000051">
    <property type="protein sequence ID" value="ELZ16552.1"/>
    <property type="molecule type" value="Genomic_DNA"/>
</dbReference>
<name>M0C2K8_9EURY</name>
<evidence type="ECO:0000313" key="3">
    <source>
        <dbReference type="Proteomes" id="UP000011657"/>
    </source>
</evidence>
<evidence type="ECO:0000313" key="2">
    <source>
        <dbReference type="EMBL" id="ELZ16552.1"/>
    </source>
</evidence>
<dbReference type="STRING" id="1227488.C477_16010"/>
<feature type="region of interest" description="Disordered" evidence="1">
    <location>
        <begin position="1"/>
        <end position="28"/>
    </location>
</feature>
<sequence length="65" mass="7367">MTGPPLADGDERTWVDNRTRADRRSTATAGRPAIEYRAFLGSIEYPLSKPVSVIFPQNRNENQLY</sequence>
<proteinExistence type="predicted"/>
<protein>
    <submittedName>
        <fullName evidence="2">Uncharacterized protein</fullName>
    </submittedName>
</protein>
<organism evidence="2 3">
    <name type="scientific">Haloterrigena salina JCM 13891</name>
    <dbReference type="NCBI Taxonomy" id="1227488"/>
    <lineage>
        <taxon>Archaea</taxon>
        <taxon>Methanobacteriati</taxon>
        <taxon>Methanobacteriota</taxon>
        <taxon>Stenosarchaea group</taxon>
        <taxon>Halobacteria</taxon>
        <taxon>Halobacteriales</taxon>
        <taxon>Natrialbaceae</taxon>
        <taxon>Haloterrigena</taxon>
    </lineage>
</organism>
<gene>
    <name evidence="2" type="ORF">C477_16010</name>
</gene>
<feature type="compositionally biased region" description="Basic and acidic residues" evidence="1">
    <location>
        <begin position="9"/>
        <end position="25"/>
    </location>
</feature>
<reference evidence="2 3" key="1">
    <citation type="journal article" date="2014" name="PLoS Genet.">
        <title>Phylogenetically driven sequencing of extremely halophilic archaea reveals strategies for static and dynamic osmo-response.</title>
        <authorList>
            <person name="Becker E.A."/>
            <person name="Seitzer P.M."/>
            <person name="Tritt A."/>
            <person name="Larsen D."/>
            <person name="Krusor M."/>
            <person name="Yao A.I."/>
            <person name="Wu D."/>
            <person name="Madern D."/>
            <person name="Eisen J.A."/>
            <person name="Darling A.E."/>
            <person name="Facciotti M.T."/>
        </authorList>
    </citation>
    <scope>NUCLEOTIDE SEQUENCE [LARGE SCALE GENOMIC DNA]</scope>
    <source>
        <strain evidence="2 3">JCM 13891</strain>
    </source>
</reference>
<dbReference type="Proteomes" id="UP000011657">
    <property type="component" value="Unassembled WGS sequence"/>
</dbReference>
<keyword evidence="3" id="KW-1185">Reference proteome</keyword>